<keyword evidence="4" id="KW-1185">Reference proteome</keyword>
<dbReference type="RefSeq" id="WP_216127766.1">
    <property type="nucleotide sequence ID" value="NZ_CP064782.1"/>
</dbReference>
<name>A0A975SMW4_9RHOO</name>
<organism evidence="3 4">
    <name type="scientific">Azospira inquinata</name>
    <dbReference type="NCBI Taxonomy" id="2785627"/>
    <lineage>
        <taxon>Bacteria</taxon>
        <taxon>Pseudomonadati</taxon>
        <taxon>Pseudomonadota</taxon>
        <taxon>Betaproteobacteria</taxon>
        <taxon>Rhodocyclales</taxon>
        <taxon>Rhodocyclaceae</taxon>
        <taxon>Azospira</taxon>
    </lineage>
</organism>
<accession>A0A975SMW4</accession>
<sequence length="797" mass="87667">MTQHLGKFEIRRELGRGAQSVVYLAFDPGLKREVAIKTLHFSRPDPAQNRYLLGEAQTVSQLRHANIVPIFEAGEEEGDLYLVFEYVPGKSLAQHLADGGALTPVRAVTLMTGILDALAHAHAHGIIHRDLKPSNILLDEDGQPRVMDFGIAARVDGARDGDEGYTGTPAYMAPEYILDHAVTVGCDIFAAGLVLFEMLTGRRAIQGRSIAELMRRIANEDVTLPPELNLDERLVDVLYKALARRPENRYPSVSQFRQALEAYLEPEEAVATGGQGKPGTLDFLLRRMRHKSDFPALSESVSAINRIATSETESISRLSNTILKDFALTNKILRLVNSAYFRQAGGGSISTVSRAVIVLGFDAVRNIAITVLLFEHLQNKANANQLKDEFLRANLAGILARDLGVKIAFRDAEQVFICAMFHNLGRLLCQFYFPEESEEVKKRMAQKEVGEEAAALQVLGLSYEELGIGVAKSWGFPPLIVNSMRKLPAGPVRHPRSPEDRLQVLAAFANEICDAIAQMGPEERSRALSKIRGRFQESVPLDAPTLVQTVEQAIEEVKEFARIIRINVQQTNFGRQLRQWAGNTPAGETARETEEGELAGTILAERPDGELPPVSATGGEGEALDSAAAQAILTAGIQDISNTLVEDYKLNDILRIILETMYRAMGFKRVILGIKDGRTNIMQGRIGFGPEAAAAARQFHFPLDFSPDIFHAALSRGVDILISDTGDPKIAPRMPSWFRKVSSAETFVLFPLTIKGNPIALIYAEKDHAGEIVIPEKELSLLRTLRNQALLAIKQAV</sequence>
<dbReference type="PROSITE" id="PS51833">
    <property type="entry name" value="HDOD"/>
    <property type="match status" value="1"/>
</dbReference>
<proteinExistence type="predicted"/>
<gene>
    <name evidence="3" type="ORF">Azoinq_01070</name>
</gene>
<dbReference type="Pfam" id="PF01590">
    <property type="entry name" value="GAF"/>
    <property type="match status" value="1"/>
</dbReference>
<dbReference type="GO" id="GO:0005524">
    <property type="term" value="F:ATP binding"/>
    <property type="evidence" value="ECO:0007669"/>
    <property type="project" value="InterPro"/>
</dbReference>
<evidence type="ECO:0000313" key="3">
    <source>
        <dbReference type="EMBL" id="QWT49242.1"/>
    </source>
</evidence>
<dbReference type="InterPro" id="IPR008271">
    <property type="entry name" value="Ser/Thr_kinase_AS"/>
</dbReference>
<dbReference type="PROSITE" id="PS50011">
    <property type="entry name" value="PROTEIN_KINASE_DOM"/>
    <property type="match status" value="1"/>
</dbReference>
<dbReference type="Proteomes" id="UP000683428">
    <property type="component" value="Chromosome"/>
</dbReference>
<evidence type="ECO:0000259" key="2">
    <source>
        <dbReference type="PROSITE" id="PS51833"/>
    </source>
</evidence>
<dbReference type="InterPro" id="IPR013976">
    <property type="entry name" value="HDOD"/>
</dbReference>
<dbReference type="CDD" id="cd14014">
    <property type="entry name" value="STKc_PknB_like"/>
    <property type="match status" value="1"/>
</dbReference>
<dbReference type="InterPro" id="IPR000719">
    <property type="entry name" value="Prot_kinase_dom"/>
</dbReference>
<dbReference type="GO" id="GO:0004674">
    <property type="term" value="F:protein serine/threonine kinase activity"/>
    <property type="evidence" value="ECO:0007669"/>
    <property type="project" value="InterPro"/>
</dbReference>
<dbReference type="SMART" id="SM00220">
    <property type="entry name" value="S_TKc"/>
    <property type="match status" value="1"/>
</dbReference>
<evidence type="ECO:0000313" key="4">
    <source>
        <dbReference type="Proteomes" id="UP000683428"/>
    </source>
</evidence>
<dbReference type="Pfam" id="PF08668">
    <property type="entry name" value="HDOD"/>
    <property type="match status" value="1"/>
</dbReference>
<dbReference type="KEGG" id="aiq:Azoinq_01070"/>
<dbReference type="PROSITE" id="PS00108">
    <property type="entry name" value="PROTEIN_KINASE_ST"/>
    <property type="match status" value="1"/>
</dbReference>
<dbReference type="EMBL" id="CP064782">
    <property type="protein sequence ID" value="QWT49242.1"/>
    <property type="molecule type" value="Genomic_DNA"/>
</dbReference>
<reference evidence="3" key="1">
    <citation type="submission" date="2020-11" db="EMBL/GenBank/DDBJ databases">
        <title>Azospira inquinata sp. nov.</title>
        <authorList>
            <person name="Moe W.M."/>
            <person name="Mikes M.C."/>
        </authorList>
    </citation>
    <scope>NUCLEOTIDE SEQUENCE</scope>
    <source>
        <strain evidence="3">Azo-3</strain>
    </source>
</reference>
<feature type="domain" description="HDOD" evidence="2">
    <location>
        <begin position="294"/>
        <end position="490"/>
    </location>
</feature>
<dbReference type="InterPro" id="IPR045269">
    <property type="entry name" value="Atg1-like"/>
</dbReference>
<evidence type="ECO:0000259" key="1">
    <source>
        <dbReference type="PROSITE" id="PS50011"/>
    </source>
</evidence>
<dbReference type="Pfam" id="PF00069">
    <property type="entry name" value="Pkinase"/>
    <property type="match status" value="1"/>
</dbReference>
<dbReference type="GO" id="GO:0005737">
    <property type="term" value="C:cytoplasm"/>
    <property type="evidence" value="ECO:0007669"/>
    <property type="project" value="TreeGrafter"/>
</dbReference>
<dbReference type="PANTHER" id="PTHR24348">
    <property type="entry name" value="SERINE/THREONINE-PROTEIN KINASE UNC-51-RELATED"/>
    <property type="match status" value="1"/>
</dbReference>
<feature type="domain" description="Protein kinase" evidence="1">
    <location>
        <begin position="8"/>
        <end position="264"/>
    </location>
</feature>
<protein>
    <submittedName>
        <fullName evidence="3">HDOD domain-containing protein</fullName>
    </submittedName>
</protein>
<dbReference type="InterPro" id="IPR003018">
    <property type="entry name" value="GAF"/>
</dbReference>
<dbReference type="AlphaFoldDB" id="A0A975SMW4"/>